<protein>
    <submittedName>
        <fullName evidence="1">Uncharacterized protein</fullName>
    </submittedName>
</protein>
<comment type="caution">
    <text evidence="1">The sequence shown here is derived from an EMBL/GenBank/DDBJ whole genome shotgun (WGS) entry which is preliminary data.</text>
</comment>
<evidence type="ECO:0000313" key="2">
    <source>
        <dbReference type="Proteomes" id="UP000176284"/>
    </source>
</evidence>
<accession>A0A1G1ZUM7</accession>
<dbReference type="AlphaFoldDB" id="A0A1G1ZUM7"/>
<reference evidence="1 2" key="1">
    <citation type="journal article" date="2016" name="Nat. Commun.">
        <title>Thousands of microbial genomes shed light on interconnected biogeochemical processes in an aquifer system.</title>
        <authorList>
            <person name="Anantharaman K."/>
            <person name="Brown C.T."/>
            <person name="Hug L.A."/>
            <person name="Sharon I."/>
            <person name="Castelle C.J."/>
            <person name="Probst A.J."/>
            <person name="Thomas B.C."/>
            <person name="Singh A."/>
            <person name="Wilkins M.J."/>
            <person name="Karaoz U."/>
            <person name="Brodie E.L."/>
            <person name="Williams K.H."/>
            <person name="Hubbard S.S."/>
            <person name="Banfield J.F."/>
        </authorList>
    </citation>
    <scope>NUCLEOTIDE SEQUENCE [LARGE SCALE GENOMIC DNA]</scope>
</reference>
<proteinExistence type="predicted"/>
<organism evidence="1 2">
    <name type="scientific">Candidatus Harrisonbacteria bacterium RIFCSPLOWO2_02_FULL_45_10c</name>
    <dbReference type="NCBI Taxonomy" id="1798410"/>
    <lineage>
        <taxon>Bacteria</taxon>
        <taxon>Candidatus Harrisoniibacteriota</taxon>
    </lineage>
</organism>
<dbReference type="Proteomes" id="UP000176284">
    <property type="component" value="Unassembled WGS sequence"/>
</dbReference>
<sequence>MLPIIPWPLPTHEELEAINAVKVKHLNFKRVEADGTAWFKKHCGAKMIRVKVFLWGQCSDLSVTAAAEVPAPDEYVCPKCLQIDSGK</sequence>
<dbReference type="EMBL" id="MHJM01000004">
    <property type="protein sequence ID" value="OGY68264.1"/>
    <property type="molecule type" value="Genomic_DNA"/>
</dbReference>
<name>A0A1G1ZUM7_9BACT</name>
<dbReference type="STRING" id="1798410.A3H63_02090"/>
<gene>
    <name evidence="1" type="ORF">A3H63_02090</name>
</gene>
<evidence type="ECO:0000313" key="1">
    <source>
        <dbReference type="EMBL" id="OGY68264.1"/>
    </source>
</evidence>